<protein>
    <submittedName>
        <fullName evidence="6">AMP-binding protein</fullName>
    </submittedName>
</protein>
<evidence type="ECO:0000313" key="6">
    <source>
        <dbReference type="EMBL" id="NKY84535.1"/>
    </source>
</evidence>
<gene>
    <name evidence="6" type="ORF">HGA07_02705</name>
</gene>
<dbReference type="PANTHER" id="PTHR43201">
    <property type="entry name" value="ACYL-COA SYNTHETASE"/>
    <property type="match status" value="1"/>
</dbReference>
<feature type="compositionally biased region" description="Basic and acidic residues" evidence="3">
    <location>
        <begin position="524"/>
        <end position="534"/>
    </location>
</feature>
<dbReference type="Pfam" id="PF00501">
    <property type="entry name" value="AMP-binding"/>
    <property type="match status" value="1"/>
</dbReference>
<dbReference type="GO" id="GO:0031956">
    <property type="term" value="F:medium-chain fatty acid-CoA ligase activity"/>
    <property type="evidence" value="ECO:0007669"/>
    <property type="project" value="TreeGrafter"/>
</dbReference>
<dbReference type="SUPFAM" id="SSF56801">
    <property type="entry name" value="Acetyl-CoA synthetase-like"/>
    <property type="match status" value="1"/>
</dbReference>
<keyword evidence="2" id="KW-0436">Ligase</keyword>
<dbReference type="PANTHER" id="PTHR43201:SF5">
    <property type="entry name" value="MEDIUM-CHAIN ACYL-COA LIGASE ACSF2, MITOCHONDRIAL"/>
    <property type="match status" value="1"/>
</dbReference>
<comment type="caution">
    <text evidence="6">The sequence shown here is derived from an EMBL/GenBank/DDBJ whole genome shotgun (WGS) entry which is preliminary data.</text>
</comment>
<comment type="similarity">
    <text evidence="1">Belongs to the ATP-dependent AMP-binding enzyme family.</text>
</comment>
<organism evidence="6 7">
    <name type="scientific">Nocardia veterana</name>
    <dbReference type="NCBI Taxonomy" id="132249"/>
    <lineage>
        <taxon>Bacteria</taxon>
        <taxon>Bacillati</taxon>
        <taxon>Actinomycetota</taxon>
        <taxon>Actinomycetes</taxon>
        <taxon>Mycobacteriales</taxon>
        <taxon>Nocardiaceae</taxon>
        <taxon>Nocardia</taxon>
    </lineage>
</organism>
<dbReference type="AlphaFoldDB" id="A0A7X6LV72"/>
<evidence type="ECO:0000313" key="7">
    <source>
        <dbReference type="Proteomes" id="UP000523447"/>
    </source>
</evidence>
<dbReference type="InterPro" id="IPR020845">
    <property type="entry name" value="AMP-binding_CS"/>
</dbReference>
<keyword evidence="7" id="KW-1185">Reference proteome</keyword>
<dbReference type="InterPro" id="IPR042099">
    <property type="entry name" value="ANL_N_sf"/>
</dbReference>
<evidence type="ECO:0000256" key="1">
    <source>
        <dbReference type="ARBA" id="ARBA00006432"/>
    </source>
</evidence>
<evidence type="ECO:0000259" key="4">
    <source>
        <dbReference type="Pfam" id="PF00501"/>
    </source>
</evidence>
<dbReference type="Gene3D" id="3.40.50.12780">
    <property type="entry name" value="N-terminal domain of ligase-like"/>
    <property type="match status" value="1"/>
</dbReference>
<dbReference type="Gene3D" id="3.30.300.30">
    <property type="match status" value="1"/>
</dbReference>
<feature type="domain" description="AMP-dependent synthetase/ligase" evidence="4">
    <location>
        <begin position="19"/>
        <end position="400"/>
    </location>
</feature>
<feature type="region of interest" description="Disordered" evidence="3">
    <location>
        <begin position="524"/>
        <end position="551"/>
    </location>
</feature>
<accession>A0A7X6LV72</accession>
<dbReference type="EMBL" id="JAAXPE010000002">
    <property type="protein sequence ID" value="NKY84535.1"/>
    <property type="molecule type" value="Genomic_DNA"/>
</dbReference>
<dbReference type="RefSeq" id="WP_051031770.1">
    <property type="nucleotide sequence ID" value="NZ_CAWPHS010000012.1"/>
</dbReference>
<evidence type="ECO:0000256" key="3">
    <source>
        <dbReference type="SAM" id="MobiDB-lite"/>
    </source>
</evidence>
<proteinExistence type="inferred from homology"/>
<dbReference type="InterPro" id="IPR000873">
    <property type="entry name" value="AMP-dep_synth/lig_dom"/>
</dbReference>
<feature type="domain" description="AMP-binding enzyme C-terminal" evidence="5">
    <location>
        <begin position="451"/>
        <end position="526"/>
    </location>
</feature>
<dbReference type="GO" id="GO:0006631">
    <property type="term" value="P:fatty acid metabolic process"/>
    <property type="evidence" value="ECO:0007669"/>
    <property type="project" value="TreeGrafter"/>
</dbReference>
<evidence type="ECO:0000256" key="2">
    <source>
        <dbReference type="ARBA" id="ARBA00022598"/>
    </source>
</evidence>
<sequence>MACRQTTAEPATIPALVADRARRYGPATAVVDGEIRYPYATLHAESVRVTRAAMAAGIRAGDRVALWAPNTAHWIVTALGLLGAGATLVPIGTRLRGAAAAAILRRTRCRALFTVRGFLGIDYPELLAGCAELPDLRLTVVRSTVAPDALDAEPVPAGTGTPRTLAWSAFLADGRRVSPAAAESRTAAISPDAVADILFTSGTTGTPKGVLTTHRQTLTVMERWAEAVTIRHGDRYLLVNPFSHTFGYRAGIVACLLRGATMVPVDHFDANRVATLVDEQSITVLAGPPTIFTDLLATGRRLPTVRLAGTGGTAIAPELVSRIRTELGIAGVFTGYGLTESVGVVAICPPHATTEQLATTVGKPLRGSEIRIVDAAGQPVAAEVAGEILVRGPNVMAGYLDDPAATAAAVDTDGWLHTGDIGVLDRAGRLRITDRLRDMFIVGGFNVYPAEVEEILRRGPGVADVAVVGVPDQRLGEVGAAFVVPIDSESFDPRALLDWCREHLAGYQVPRVVRPVTALPRDASGKLRKSELRTGRGGSAPHLSRRHVPGE</sequence>
<dbReference type="Pfam" id="PF13193">
    <property type="entry name" value="AMP-binding_C"/>
    <property type="match status" value="1"/>
</dbReference>
<name>A0A7X6LV72_9NOCA</name>
<reference evidence="6 7" key="1">
    <citation type="submission" date="2020-04" db="EMBL/GenBank/DDBJ databases">
        <title>MicrobeNet Type strains.</title>
        <authorList>
            <person name="Nicholson A.C."/>
        </authorList>
    </citation>
    <scope>NUCLEOTIDE SEQUENCE [LARGE SCALE GENOMIC DNA]</scope>
    <source>
        <strain evidence="6 7">DSM 44445</strain>
    </source>
</reference>
<dbReference type="PROSITE" id="PS00455">
    <property type="entry name" value="AMP_BINDING"/>
    <property type="match status" value="1"/>
</dbReference>
<dbReference type="InterPro" id="IPR025110">
    <property type="entry name" value="AMP-bd_C"/>
</dbReference>
<dbReference type="Proteomes" id="UP000523447">
    <property type="component" value="Unassembled WGS sequence"/>
</dbReference>
<dbReference type="InterPro" id="IPR045851">
    <property type="entry name" value="AMP-bd_C_sf"/>
</dbReference>
<evidence type="ECO:0000259" key="5">
    <source>
        <dbReference type="Pfam" id="PF13193"/>
    </source>
</evidence>